<evidence type="ECO:0000256" key="6">
    <source>
        <dbReference type="ARBA" id="ARBA00022801"/>
    </source>
</evidence>
<evidence type="ECO:0000256" key="3">
    <source>
        <dbReference type="ARBA" id="ARBA00007357"/>
    </source>
</evidence>
<evidence type="ECO:0000256" key="10">
    <source>
        <dbReference type="SAM" id="Phobius"/>
    </source>
</evidence>
<feature type="transmembrane region" description="Helical" evidence="10">
    <location>
        <begin position="30"/>
        <end position="54"/>
    </location>
</feature>
<proteinExistence type="inferred from homology"/>
<keyword evidence="10" id="KW-1133">Transmembrane helix</keyword>
<feature type="region of interest" description="Disordered" evidence="9">
    <location>
        <begin position="1"/>
        <end position="21"/>
    </location>
</feature>
<organism evidence="13">
    <name type="scientific">Hadrurus spadix</name>
    <dbReference type="NCBI Taxonomy" id="141984"/>
    <lineage>
        <taxon>Eukaryota</taxon>
        <taxon>Metazoa</taxon>
        <taxon>Ecdysozoa</taxon>
        <taxon>Arthropoda</taxon>
        <taxon>Chelicerata</taxon>
        <taxon>Arachnida</taxon>
        <taxon>Scorpiones</taxon>
        <taxon>Iurida</taxon>
        <taxon>Iuroidea</taxon>
        <taxon>Hadrurus</taxon>
    </lineage>
</organism>
<dbReference type="Gene3D" id="3.40.390.10">
    <property type="entry name" value="Collagenase (Catalytic Domain)"/>
    <property type="match status" value="1"/>
</dbReference>
<dbReference type="PROSITE" id="PS51885">
    <property type="entry name" value="NEPRILYSIN"/>
    <property type="match status" value="1"/>
</dbReference>
<dbReference type="GO" id="GO:0046872">
    <property type="term" value="F:metal ion binding"/>
    <property type="evidence" value="ECO:0007669"/>
    <property type="project" value="UniProtKB-KW"/>
</dbReference>
<dbReference type="Gene3D" id="1.10.1380.10">
    <property type="entry name" value="Neutral endopeptidase , domain2"/>
    <property type="match status" value="1"/>
</dbReference>
<evidence type="ECO:0000256" key="9">
    <source>
        <dbReference type="SAM" id="MobiDB-lite"/>
    </source>
</evidence>
<comment type="similarity">
    <text evidence="3">Belongs to the peptidase M13 family.</text>
</comment>
<sequence>MSSNMSPFTDVESNGSKAKSSAKQPEKEKCLIASVIILVIILIAFLIAVIVLAVKISKHHSSTDTCATAGCLSVALEILESMNTSVDPCEDFYEFACGKWIANFKGNEPSKFGIVGATALYELHDNIVAARSDPEMPQSVKNIAEAYIRCSLYGDLRDDDELWLLNTLQQVGGWPMTNKNWNENQYHWERNLAEALGTLFIGSPVGADVSVNLFDSKHHIFTIGQHSLESLRPFEKERILSLAKRIGDRTDASALESEYEEMQKFAEQIKKMSRPAMELLEDSNETKVLTIRELKKIIPWVNWMEFIEKILEPYLTTSLDESEPVLIFGISYVSKFFELIFKGTVKKRTLANYIGATFIQSIISINANIAPASVLSSKDTFRSVSKIREPVGYSEVCLDFISKKAGIAVDFITYKQRKTETVGDKTLNYFFRAMKDLIGKASWLDEKTESAALEKLEQMHYFSGFPERAKDREAVDRYLSGIPNVTENSMQNLFEIQRNAFRRGVELLRKPVDRKSWPTTEGTHASQLNAFYVPEINDIVIPADIQREPIFSPEKPKFWTFGAMGWVLGHEITHAFDTSGSKRDKTGNLKNWWMPKAKEEFERRSRCFIEQYNKFSFGYKDYHVNGTQTVGENVADNGGLHQAFLAYKLWEKDNGKEKHLPGLEKYDPYQLFFVAASQMYCSSKIKPEYFYQQYAEDEHSPMQFRFHGAAANSEDFANAFKCKPGTPMNPIKKCVIW</sequence>
<dbReference type="CDD" id="cd08662">
    <property type="entry name" value="M13"/>
    <property type="match status" value="1"/>
</dbReference>
<dbReference type="SUPFAM" id="SSF55486">
    <property type="entry name" value="Metalloproteases ('zincins'), catalytic domain"/>
    <property type="match status" value="1"/>
</dbReference>
<dbReference type="InterPro" id="IPR008753">
    <property type="entry name" value="Peptidase_M13_N"/>
</dbReference>
<evidence type="ECO:0000256" key="7">
    <source>
        <dbReference type="ARBA" id="ARBA00022833"/>
    </source>
</evidence>
<dbReference type="Pfam" id="PF05649">
    <property type="entry name" value="Peptidase_M13_N"/>
    <property type="match status" value="1"/>
</dbReference>
<evidence type="ECO:0000313" key="13">
    <source>
        <dbReference type="EMBL" id="JAV48012.1"/>
    </source>
</evidence>
<accession>A0A1W7RA31</accession>
<keyword evidence="8" id="KW-0482">Metalloprotease</keyword>
<dbReference type="InterPro" id="IPR000718">
    <property type="entry name" value="Peptidase_M13"/>
</dbReference>
<evidence type="ECO:0000256" key="8">
    <source>
        <dbReference type="ARBA" id="ARBA00023049"/>
    </source>
</evidence>
<dbReference type="GO" id="GO:0004222">
    <property type="term" value="F:metalloendopeptidase activity"/>
    <property type="evidence" value="ECO:0007669"/>
    <property type="project" value="InterPro"/>
</dbReference>
<dbReference type="PANTHER" id="PTHR11733:SF232">
    <property type="entry name" value="NEPRILYSIN METALLOPEPTIDASE FAMILY"/>
    <property type="match status" value="1"/>
</dbReference>
<keyword evidence="5" id="KW-0479">Metal-binding</keyword>
<protein>
    <submittedName>
        <fullName evidence="13">Neprilysin</fullName>
    </submittedName>
</protein>
<keyword evidence="10" id="KW-0472">Membrane</keyword>
<dbReference type="PANTHER" id="PTHR11733">
    <property type="entry name" value="ZINC METALLOPROTEASE FAMILY M13 NEPRILYSIN-RELATED"/>
    <property type="match status" value="1"/>
</dbReference>
<keyword evidence="4" id="KW-0645">Protease</keyword>
<dbReference type="Pfam" id="PF01431">
    <property type="entry name" value="Peptidase_M13"/>
    <property type="match status" value="1"/>
</dbReference>
<dbReference type="InterPro" id="IPR018497">
    <property type="entry name" value="Peptidase_M13_C"/>
</dbReference>
<evidence type="ECO:0000256" key="1">
    <source>
        <dbReference type="ARBA" id="ARBA00001947"/>
    </source>
</evidence>
<keyword evidence="10" id="KW-0812">Transmembrane</keyword>
<dbReference type="GO" id="GO:0016485">
    <property type="term" value="P:protein processing"/>
    <property type="evidence" value="ECO:0007669"/>
    <property type="project" value="TreeGrafter"/>
</dbReference>
<keyword evidence="7" id="KW-0862">Zinc</keyword>
<keyword evidence="6" id="KW-0378">Hydrolase</keyword>
<dbReference type="InterPro" id="IPR024079">
    <property type="entry name" value="MetalloPept_cat_dom_sf"/>
</dbReference>
<comment type="cofactor">
    <cofactor evidence="1">
        <name>Zn(2+)</name>
        <dbReference type="ChEBI" id="CHEBI:29105"/>
    </cofactor>
</comment>
<dbReference type="EMBL" id="GFAH01000377">
    <property type="protein sequence ID" value="JAV48012.1"/>
    <property type="molecule type" value="Transcribed_RNA"/>
</dbReference>
<evidence type="ECO:0000259" key="11">
    <source>
        <dbReference type="Pfam" id="PF01431"/>
    </source>
</evidence>
<evidence type="ECO:0000259" key="12">
    <source>
        <dbReference type="Pfam" id="PF05649"/>
    </source>
</evidence>
<comment type="similarity">
    <text evidence="2">Belongs to the venom metalloproteinase (M12B) family.</text>
</comment>
<dbReference type="PRINTS" id="PR00786">
    <property type="entry name" value="NEPRILYSIN"/>
</dbReference>
<name>A0A1W7RA31_9SCOR</name>
<evidence type="ECO:0000256" key="5">
    <source>
        <dbReference type="ARBA" id="ARBA00022723"/>
    </source>
</evidence>
<feature type="domain" description="Peptidase M13 N-terminal" evidence="12">
    <location>
        <begin position="88"/>
        <end position="466"/>
    </location>
</feature>
<reference evidence="13" key="1">
    <citation type="submission" date="2016-11" db="EMBL/GenBank/DDBJ databases">
        <title>Venom-gland transcriptomics and venom proteomics of the black-back scorpion (Hadrurus spadix) reveal detectability challenges and an unexplored realm of animal toxin diversity.</title>
        <authorList>
            <person name="Rokyta D.R."/>
            <person name="Ward M.J."/>
        </authorList>
    </citation>
    <scope>NUCLEOTIDE SEQUENCE</scope>
    <source>
        <tissue evidence="13">Venom gland</tissue>
    </source>
</reference>
<dbReference type="AlphaFoldDB" id="A0A1W7RA31"/>
<dbReference type="InterPro" id="IPR042089">
    <property type="entry name" value="Peptidase_M13_dom_2"/>
</dbReference>
<evidence type="ECO:0000256" key="4">
    <source>
        <dbReference type="ARBA" id="ARBA00022670"/>
    </source>
</evidence>
<dbReference type="GO" id="GO:0005886">
    <property type="term" value="C:plasma membrane"/>
    <property type="evidence" value="ECO:0007669"/>
    <property type="project" value="TreeGrafter"/>
</dbReference>
<evidence type="ECO:0000256" key="2">
    <source>
        <dbReference type="ARBA" id="ARBA00006629"/>
    </source>
</evidence>
<feature type="domain" description="Peptidase M13 C-terminal" evidence="11">
    <location>
        <begin position="529"/>
        <end position="734"/>
    </location>
</feature>